<dbReference type="AlphaFoldDB" id="A0A1C3EKH5"/>
<dbReference type="Gene3D" id="1.10.10.10">
    <property type="entry name" value="Winged helix-like DNA-binding domain superfamily/Winged helix DNA-binding domain"/>
    <property type="match status" value="1"/>
</dbReference>
<dbReference type="STRING" id="1841610.A6X21_18345"/>
<evidence type="ECO:0000256" key="4">
    <source>
        <dbReference type="ARBA" id="ARBA00023163"/>
    </source>
</evidence>
<evidence type="ECO:0000256" key="1">
    <source>
        <dbReference type="ARBA" id="ARBA00010641"/>
    </source>
</evidence>
<evidence type="ECO:0000313" key="7">
    <source>
        <dbReference type="Proteomes" id="UP000094828"/>
    </source>
</evidence>
<dbReference type="GO" id="GO:0006352">
    <property type="term" value="P:DNA-templated transcription initiation"/>
    <property type="evidence" value="ECO:0007669"/>
    <property type="project" value="InterPro"/>
</dbReference>
<dbReference type="PANTHER" id="PTHR43133">
    <property type="entry name" value="RNA POLYMERASE ECF-TYPE SIGMA FACTO"/>
    <property type="match status" value="1"/>
</dbReference>
<evidence type="ECO:0000256" key="2">
    <source>
        <dbReference type="ARBA" id="ARBA00023015"/>
    </source>
</evidence>
<keyword evidence="7" id="KW-1185">Reference proteome</keyword>
<dbReference type="SUPFAM" id="SSF88659">
    <property type="entry name" value="Sigma3 and sigma4 domains of RNA polymerase sigma factors"/>
    <property type="match status" value="1"/>
</dbReference>
<gene>
    <name evidence="6" type="ORF">A6X21_18345</name>
</gene>
<dbReference type="GO" id="GO:0016987">
    <property type="term" value="F:sigma factor activity"/>
    <property type="evidence" value="ECO:0007669"/>
    <property type="project" value="UniProtKB-KW"/>
</dbReference>
<feature type="domain" description="RNA polymerase sigma-70 region 2" evidence="5">
    <location>
        <begin position="22"/>
        <end position="85"/>
    </location>
</feature>
<keyword evidence="2" id="KW-0805">Transcription regulation</keyword>
<proteinExistence type="inferred from homology"/>
<dbReference type="Pfam" id="PF04542">
    <property type="entry name" value="Sigma70_r2"/>
    <property type="match status" value="1"/>
</dbReference>
<dbReference type="InterPro" id="IPR014331">
    <property type="entry name" value="RNA_pol_sigma70_ECF_RHOBA"/>
</dbReference>
<dbReference type="Gene3D" id="1.10.1740.10">
    <property type="match status" value="1"/>
</dbReference>
<keyword evidence="3" id="KW-0731">Sigma factor</keyword>
<keyword evidence="4" id="KW-0804">Transcription</keyword>
<sequence>MEQNLNESQALQGSELFVALLTKEHSRLLGFILTLVPHRHDAEDLLQKVSLTLWSKFGEYDSTRDFFAWASKVAFFVVCNHRRALYRRRLTFSQELLDVMSRERVDHLEQQGTRLDLLVTCVEKLAVDDQRLLFQMYAENFSIKDIAATTGKAVQTLYNRLGILRRNLMQCVQRKLSVEGV</sequence>
<dbReference type="InterPro" id="IPR007627">
    <property type="entry name" value="RNA_pol_sigma70_r2"/>
</dbReference>
<dbReference type="InterPro" id="IPR013325">
    <property type="entry name" value="RNA_pol_sigma_r2"/>
</dbReference>
<accession>A0A1C3EKH5</accession>
<dbReference type="PANTHER" id="PTHR43133:SF51">
    <property type="entry name" value="RNA POLYMERASE SIGMA FACTOR"/>
    <property type="match status" value="1"/>
</dbReference>
<protein>
    <recommendedName>
        <fullName evidence="5">RNA polymerase sigma-70 region 2 domain-containing protein</fullName>
    </recommendedName>
</protein>
<evidence type="ECO:0000259" key="5">
    <source>
        <dbReference type="Pfam" id="PF04542"/>
    </source>
</evidence>
<dbReference type="NCBIfam" id="TIGR02989">
    <property type="entry name" value="Sig-70_gvs1"/>
    <property type="match status" value="1"/>
</dbReference>
<dbReference type="InterPro" id="IPR013324">
    <property type="entry name" value="RNA_pol_sigma_r3/r4-like"/>
</dbReference>
<dbReference type="InterPro" id="IPR039425">
    <property type="entry name" value="RNA_pol_sigma-70-like"/>
</dbReference>
<comment type="similarity">
    <text evidence="1">Belongs to the sigma-70 factor family. ECF subfamily.</text>
</comment>
<dbReference type="InterPro" id="IPR014284">
    <property type="entry name" value="RNA_pol_sigma-70_dom"/>
</dbReference>
<name>A0A1C3EKH5_9PLAN</name>
<evidence type="ECO:0000256" key="3">
    <source>
        <dbReference type="ARBA" id="ARBA00023082"/>
    </source>
</evidence>
<dbReference type="EMBL" id="LYDR01000050">
    <property type="protein sequence ID" value="ODA33728.1"/>
    <property type="molecule type" value="Genomic_DNA"/>
</dbReference>
<dbReference type="NCBIfam" id="TIGR02937">
    <property type="entry name" value="sigma70-ECF"/>
    <property type="match status" value="1"/>
</dbReference>
<organism evidence="6 7">
    <name type="scientific">Planctopirus hydrillae</name>
    <dbReference type="NCBI Taxonomy" id="1841610"/>
    <lineage>
        <taxon>Bacteria</taxon>
        <taxon>Pseudomonadati</taxon>
        <taxon>Planctomycetota</taxon>
        <taxon>Planctomycetia</taxon>
        <taxon>Planctomycetales</taxon>
        <taxon>Planctomycetaceae</taxon>
        <taxon>Planctopirus</taxon>
    </lineage>
</organism>
<reference evidence="6 7" key="1">
    <citation type="submission" date="2016-05" db="EMBL/GenBank/DDBJ databases">
        <title>Genomic and physiological characterization of Planctopirus sp. isolated from fresh water lake.</title>
        <authorList>
            <person name="Subhash Y."/>
            <person name="Ramana C."/>
        </authorList>
    </citation>
    <scope>NUCLEOTIDE SEQUENCE [LARGE SCALE GENOMIC DNA]</scope>
    <source>
        <strain evidence="6 7">JC280</strain>
    </source>
</reference>
<comment type="caution">
    <text evidence="6">The sequence shown here is derived from an EMBL/GenBank/DDBJ whole genome shotgun (WGS) entry which is preliminary data.</text>
</comment>
<dbReference type="Proteomes" id="UP000094828">
    <property type="component" value="Unassembled WGS sequence"/>
</dbReference>
<dbReference type="InterPro" id="IPR036388">
    <property type="entry name" value="WH-like_DNA-bd_sf"/>
</dbReference>
<dbReference type="SUPFAM" id="SSF88946">
    <property type="entry name" value="Sigma2 domain of RNA polymerase sigma factors"/>
    <property type="match status" value="1"/>
</dbReference>
<evidence type="ECO:0000313" key="6">
    <source>
        <dbReference type="EMBL" id="ODA33728.1"/>
    </source>
</evidence>